<dbReference type="EMBL" id="LXQA010641985">
    <property type="protein sequence ID" value="MCI63701.1"/>
    <property type="molecule type" value="Genomic_DNA"/>
</dbReference>
<evidence type="ECO:0000313" key="2">
    <source>
        <dbReference type="Proteomes" id="UP000265520"/>
    </source>
</evidence>
<feature type="non-terminal residue" evidence="1">
    <location>
        <position position="1"/>
    </location>
</feature>
<reference evidence="1 2" key="1">
    <citation type="journal article" date="2018" name="Front. Plant Sci.">
        <title>Red Clover (Trifolium pratense) and Zigzag Clover (T. medium) - A Picture of Genomic Similarities and Differences.</title>
        <authorList>
            <person name="Dluhosova J."/>
            <person name="Istvanek J."/>
            <person name="Nedelnik J."/>
            <person name="Repkova J."/>
        </authorList>
    </citation>
    <scope>NUCLEOTIDE SEQUENCE [LARGE SCALE GENOMIC DNA]</scope>
    <source>
        <strain evidence="2">cv. 10/8</strain>
        <tissue evidence="1">Leaf</tissue>
    </source>
</reference>
<dbReference type="Proteomes" id="UP000265520">
    <property type="component" value="Unassembled WGS sequence"/>
</dbReference>
<accession>A0A392TR97</accession>
<keyword evidence="2" id="KW-1185">Reference proteome</keyword>
<organism evidence="1 2">
    <name type="scientific">Trifolium medium</name>
    <dbReference type="NCBI Taxonomy" id="97028"/>
    <lineage>
        <taxon>Eukaryota</taxon>
        <taxon>Viridiplantae</taxon>
        <taxon>Streptophyta</taxon>
        <taxon>Embryophyta</taxon>
        <taxon>Tracheophyta</taxon>
        <taxon>Spermatophyta</taxon>
        <taxon>Magnoliopsida</taxon>
        <taxon>eudicotyledons</taxon>
        <taxon>Gunneridae</taxon>
        <taxon>Pentapetalae</taxon>
        <taxon>rosids</taxon>
        <taxon>fabids</taxon>
        <taxon>Fabales</taxon>
        <taxon>Fabaceae</taxon>
        <taxon>Papilionoideae</taxon>
        <taxon>50 kb inversion clade</taxon>
        <taxon>NPAAA clade</taxon>
        <taxon>Hologalegina</taxon>
        <taxon>IRL clade</taxon>
        <taxon>Trifolieae</taxon>
        <taxon>Trifolium</taxon>
    </lineage>
</organism>
<evidence type="ECO:0000313" key="1">
    <source>
        <dbReference type="EMBL" id="MCI63701.1"/>
    </source>
</evidence>
<dbReference type="AlphaFoldDB" id="A0A392TR97"/>
<protein>
    <submittedName>
        <fullName evidence="1">Uncharacterized protein</fullName>
    </submittedName>
</protein>
<name>A0A392TR97_9FABA</name>
<comment type="caution">
    <text evidence="1">The sequence shown here is derived from an EMBL/GenBank/DDBJ whole genome shotgun (WGS) entry which is preliminary data.</text>
</comment>
<proteinExistence type="predicted"/>
<sequence length="57" mass="6422">QHKFVAVWCDGRPWLTGGQRRRELEGERGRAKDVVVKTNSVMLASEKESVLAALSRL</sequence>